<feature type="chain" id="PRO_5045836282" evidence="1">
    <location>
        <begin position="20"/>
        <end position="438"/>
    </location>
</feature>
<sequence>MKNSLTLLILLLLATVSSAQSFQSKKLDSLFTLLEQNDKFMGSISVSANQKTIYEKSIGFSDLENGIKTSNTTKYRIGSISKIFTSTLIFKAIEDGKLELDKTIETFFPKLENAKTITIANLLNHSSGIHDFTNDENYLEWNTLPQNKEKMIKRIVNGETEFSPNEKNEYSNSNYLLLTFILEQIKKKSFSEILKSQIIRPLKLENTYYGKETNIAENESFSYKYVGKWQKETETDMSIPQGAGAIVSNPSDLNRFLEQLFLGRIISEKSLKQMKTITNGYGMGLFQFPYNEKVSFGHTGGIDGFTSVSSYFPEEKLSISLTSNGTNYNNNNILLAVLATYFNDEFKLPNFDRLELSSEDLDKFLGKYSSDQIPPKIDITKDGNTLFAQATGQGAFPLEPTEENVFTFDQAGVKIVFNPSDKTMVLFQGGGEFQFKTE</sequence>
<feature type="signal peptide" evidence="1">
    <location>
        <begin position="1"/>
        <end position="19"/>
    </location>
</feature>
<reference evidence="3 4" key="1">
    <citation type="submission" date="2020-06" db="EMBL/GenBank/DDBJ databases">
        <authorList>
            <person name="Isaeva M.P."/>
            <person name="Chernysheva N.Y."/>
        </authorList>
    </citation>
    <scope>NUCLEOTIDE SEQUENCE [LARGE SCALE GENOMIC DNA]</scope>
    <source>
        <strain evidence="3 4">KMM 6746</strain>
    </source>
</reference>
<name>A0ABS5WJR3_9FLAO</name>
<accession>A0ABS5WJR3</accession>
<dbReference type="Pfam" id="PF00144">
    <property type="entry name" value="Beta-lactamase"/>
    <property type="match status" value="1"/>
</dbReference>
<evidence type="ECO:0000313" key="3">
    <source>
        <dbReference type="EMBL" id="MBT2163641.1"/>
    </source>
</evidence>
<dbReference type="RefSeq" id="WP_214613574.1">
    <property type="nucleotide sequence ID" value="NZ_JACATN010000012.1"/>
</dbReference>
<evidence type="ECO:0000259" key="2">
    <source>
        <dbReference type="Pfam" id="PF00144"/>
    </source>
</evidence>
<dbReference type="PANTHER" id="PTHR46825:SF7">
    <property type="entry name" value="D-ALANYL-D-ALANINE CARBOXYPEPTIDASE"/>
    <property type="match status" value="1"/>
</dbReference>
<organism evidence="3 4">
    <name type="scientific">Zobellia barbeyronii</name>
    <dbReference type="NCBI Taxonomy" id="2748009"/>
    <lineage>
        <taxon>Bacteria</taxon>
        <taxon>Pseudomonadati</taxon>
        <taxon>Bacteroidota</taxon>
        <taxon>Flavobacteriia</taxon>
        <taxon>Flavobacteriales</taxon>
        <taxon>Flavobacteriaceae</taxon>
        <taxon>Zobellia</taxon>
    </lineage>
</organism>
<dbReference type="InterPro" id="IPR012338">
    <property type="entry name" value="Beta-lactam/transpept-like"/>
</dbReference>
<gene>
    <name evidence="3" type="ORF">HW347_20385</name>
</gene>
<dbReference type="Gene3D" id="3.40.710.10">
    <property type="entry name" value="DD-peptidase/beta-lactamase superfamily"/>
    <property type="match status" value="1"/>
</dbReference>
<dbReference type="EMBL" id="JACATN010000012">
    <property type="protein sequence ID" value="MBT2163641.1"/>
    <property type="molecule type" value="Genomic_DNA"/>
</dbReference>
<keyword evidence="1" id="KW-0732">Signal</keyword>
<keyword evidence="4" id="KW-1185">Reference proteome</keyword>
<reference evidence="4" key="2">
    <citation type="submission" date="2023-07" db="EMBL/GenBank/DDBJ databases">
        <title>Zobellia barbeyronii sp. nov., a new marine flavobacterium, isolated from green and red algae.</title>
        <authorList>
            <person name="Nedashkovskaya O.I."/>
            <person name="Otstavnykh N."/>
            <person name="Zhukova N."/>
            <person name="Guzev K."/>
            <person name="Chausova V."/>
            <person name="Tekutyeva L."/>
            <person name="Mikhailov V."/>
            <person name="Isaeva M."/>
        </authorList>
    </citation>
    <scope>NUCLEOTIDE SEQUENCE [LARGE SCALE GENOMIC DNA]</scope>
    <source>
        <strain evidence="4">KMM 6746</strain>
    </source>
</reference>
<feature type="domain" description="Beta-lactamase-related" evidence="2">
    <location>
        <begin position="43"/>
        <end position="330"/>
    </location>
</feature>
<proteinExistence type="predicted"/>
<evidence type="ECO:0000313" key="4">
    <source>
        <dbReference type="Proteomes" id="UP000740413"/>
    </source>
</evidence>
<evidence type="ECO:0000256" key="1">
    <source>
        <dbReference type="SAM" id="SignalP"/>
    </source>
</evidence>
<dbReference type="InterPro" id="IPR050491">
    <property type="entry name" value="AmpC-like"/>
</dbReference>
<dbReference type="Proteomes" id="UP000740413">
    <property type="component" value="Unassembled WGS sequence"/>
</dbReference>
<dbReference type="SUPFAM" id="SSF56601">
    <property type="entry name" value="beta-lactamase/transpeptidase-like"/>
    <property type="match status" value="1"/>
</dbReference>
<protein>
    <submittedName>
        <fullName evidence="3">Beta-lactamase family protein</fullName>
    </submittedName>
</protein>
<dbReference type="PANTHER" id="PTHR46825">
    <property type="entry name" value="D-ALANYL-D-ALANINE-CARBOXYPEPTIDASE/ENDOPEPTIDASE AMPH"/>
    <property type="match status" value="1"/>
</dbReference>
<dbReference type="InterPro" id="IPR001466">
    <property type="entry name" value="Beta-lactam-related"/>
</dbReference>
<comment type="caution">
    <text evidence="3">The sequence shown here is derived from an EMBL/GenBank/DDBJ whole genome shotgun (WGS) entry which is preliminary data.</text>
</comment>